<feature type="compositionally biased region" description="Basic and acidic residues" evidence="1">
    <location>
        <begin position="19"/>
        <end position="28"/>
    </location>
</feature>
<protein>
    <submittedName>
        <fullName evidence="2">Uncharacterized protein</fullName>
    </submittedName>
</protein>
<sequence length="118" mass="13435">MRTLRDNDAAGYPDGVSSDDLHRRREGDELGYIPSTGDCIRYAMRHSAWDENGHRLEDWPAQDARGPWGPATDVVSVTPVAEPLIVKVACRNPRNGERTWIDLDWWICEPVYQDGALW</sequence>
<gene>
    <name evidence="2" type="ORF">Mlaev_02470</name>
</gene>
<dbReference type="STRING" id="36807.Mlaev_02470"/>
<proteinExistence type="predicted"/>
<keyword evidence="3" id="KW-1185">Reference proteome</keyword>
<accession>A0A150H9H3</accession>
<dbReference type="PATRIC" id="fig|36807.3.peg.2513"/>
<organism evidence="2 3">
    <name type="scientific">Microbacterium laevaniformans</name>
    <dbReference type="NCBI Taxonomy" id="36807"/>
    <lineage>
        <taxon>Bacteria</taxon>
        <taxon>Bacillati</taxon>
        <taxon>Actinomycetota</taxon>
        <taxon>Actinomycetes</taxon>
        <taxon>Micrococcales</taxon>
        <taxon>Microbacteriaceae</taxon>
        <taxon>Microbacterium</taxon>
    </lineage>
</organism>
<evidence type="ECO:0000256" key="1">
    <source>
        <dbReference type="SAM" id="MobiDB-lite"/>
    </source>
</evidence>
<dbReference type="RefSeq" id="WP_061683613.1">
    <property type="nucleotide sequence ID" value="NZ_LRAD01000053.1"/>
</dbReference>
<comment type="caution">
    <text evidence="2">The sequence shown here is derived from an EMBL/GenBank/DDBJ whole genome shotgun (WGS) entry which is preliminary data.</text>
</comment>
<reference evidence="2 3" key="1">
    <citation type="submission" date="2016-01" db="EMBL/GenBank/DDBJ databases">
        <title>Draft genome sequences of Microbacterium laevaniformans LCDC 91-0039 and the type strain of Microbacterium hominis LCDC 84-209.</title>
        <authorList>
            <person name="Bernier A.-M."/>
            <person name="Bernard K."/>
        </authorList>
    </citation>
    <scope>NUCLEOTIDE SEQUENCE [LARGE SCALE GENOMIC DNA]</scope>
    <source>
        <strain evidence="2 3">LCDC 91-0039</strain>
    </source>
</reference>
<dbReference type="Proteomes" id="UP000075357">
    <property type="component" value="Unassembled WGS sequence"/>
</dbReference>
<evidence type="ECO:0000313" key="2">
    <source>
        <dbReference type="EMBL" id="KXZ58767.1"/>
    </source>
</evidence>
<name>A0A150H9H3_9MICO</name>
<feature type="region of interest" description="Disordered" evidence="1">
    <location>
        <begin position="1"/>
        <end position="29"/>
    </location>
</feature>
<dbReference type="AlphaFoldDB" id="A0A150H9H3"/>
<evidence type="ECO:0000313" key="3">
    <source>
        <dbReference type="Proteomes" id="UP000075357"/>
    </source>
</evidence>
<dbReference type="EMBL" id="LRAD01000053">
    <property type="protein sequence ID" value="KXZ58767.1"/>
    <property type="molecule type" value="Genomic_DNA"/>
</dbReference>